<accession>A0A6J6QW32</accession>
<gene>
    <name evidence="2" type="ORF">UFOPK2657_00738</name>
</gene>
<evidence type="ECO:0000256" key="1">
    <source>
        <dbReference type="SAM" id="MobiDB-lite"/>
    </source>
</evidence>
<feature type="region of interest" description="Disordered" evidence="1">
    <location>
        <begin position="78"/>
        <end position="98"/>
    </location>
</feature>
<protein>
    <submittedName>
        <fullName evidence="2">Unannotated protein</fullName>
    </submittedName>
</protein>
<dbReference type="EMBL" id="CAEZYG010000126">
    <property type="protein sequence ID" value="CAB4715667.1"/>
    <property type="molecule type" value="Genomic_DNA"/>
</dbReference>
<dbReference type="AlphaFoldDB" id="A0A6J6QW32"/>
<proteinExistence type="predicted"/>
<feature type="compositionally biased region" description="Low complexity" evidence="1">
    <location>
        <begin position="78"/>
        <end position="94"/>
    </location>
</feature>
<reference evidence="2" key="1">
    <citation type="submission" date="2020-05" db="EMBL/GenBank/DDBJ databases">
        <authorList>
            <person name="Chiriac C."/>
            <person name="Salcher M."/>
            <person name="Ghai R."/>
            <person name="Kavagutti S V."/>
        </authorList>
    </citation>
    <scope>NUCLEOTIDE SEQUENCE</scope>
</reference>
<sequence>MSANTLNARAVPIASTETVADDLLSAVMRLKTAGKIAKPTVLETTRKTTARAIVVAIVPTPTLPCSTIRVTTVRMTRPSTSSATAAPSTMRASTVASARKSPNTRAVIPIDVAVSAAPKKSDVLVLLSNSTPVPKPSAIGAATPSTATNMDTRPTLFSSAMSVSKPTWINKKITPNSASTCSVSLMPTNESTEGPMRIPAAISPITAGIPMRSDNSEANLATTKMMAISSKTRPMSTVPPALPNMTLSTRQP</sequence>
<evidence type="ECO:0000313" key="2">
    <source>
        <dbReference type="EMBL" id="CAB4715667.1"/>
    </source>
</evidence>
<name>A0A6J6QW32_9ZZZZ</name>
<organism evidence="2">
    <name type="scientific">freshwater metagenome</name>
    <dbReference type="NCBI Taxonomy" id="449393"/>
    <lineage>
        <taxon>unclassified sequences</taxon>
        <taxon>metagenomes</taxon>
        <taxon>ecological metagenomes</taxon>
    </lineage>
</organism>
<feature type="region of interest" description="Disordered" evidence="1">
    <location>
        <begin position="231"/>
        <end position="252"/>
    </location>
</feature>